<gene>
    <name evidence="2" type="ORF">IAA84_06840</name>
</gene>
<keyword evidence="1" id="KW-0175">Coiled coil</keyword>
<evidence type="ECO:0000313" key="2">
    <source>
        <dbReference type="EMBL" id="HIS92720.1"/>
    </source>
</evidence>
<protein>
    <submittedName>
        <fullName evidence="2">Septum formation initiator family protein</fullName>
    </submittedName>
</protein>
<reference evidence="2" key="2">
    <citation type="journal article" date="2021" name="PeerJ">
        <title>Extensive microbial diversity within the chicken gut microbiome revealed by metagenomics and culture.</title>
        <authorList>
            <person name="Gilroy R."/>
            <person name="Ravi A."/>
            <person name="Getino M."/>
            <person name="Pursley I."/>
            <person name="Horton D.L."/>
            <person name="Alikhan N.F."/>
            <person name="Baker D."/>
            <person name="Gharbi K."/>
            <person name="Hall N."/>
            <person name="Watson M."/>
            <person name="Adriaenssens E.M."/>
            <person name="Foster-Nyarko E."/>
            <person name="Jarju S."/>
            <person name="Secka A."/>
            <person name="Antonio M."/>
            <person name="Oren A."/>
            <person name="Chaudhuri R.R."/>
            <person name="La Ragione R."/>
            <person name="Hildebrand F."/>
            <person name="Pallen M.J."/>
        </authorList>
    </citation>
    <scope>NUCLEOTIDE SEQUENCE</scope>
    <source>
        <strain evidence="2">13766</strain>
    </source>
</reference>
<reference evidence="2" key="1">
    <citation type="submission" date="2020-10" db="EMBL/GenBank/DDBJ databases">
        <authorList>
            <person name="Gilroy R."/>
        </authorList>
    </citation>
    <scope>NUCLEOTIDE SEQUENCE</scope>
    <source>
        <strain evidence="2">13766</strain>
    </source>
</reference>
<dbReference type="Pfam" id="PF04977">
    <property type="entry name" value="DivIC"/>
    <property type="match status" value="1"/>
</dbReference>
<dbReference type="InterPro" id="IPR007060">
    <property type="entry name" value="FtsL/DivIC"/>
</dbReference>
<organism evidence="2 3">
    <name type="scientific">Candidatus Alectryocaccomicrobium excrementavium</name>
    <dbReference type="NCBI Taxonomy" id="2840668"/>
    <lineage>
        <taxon>Bacteria</taxon>
        <taxon>Bacillati</taxon>
        <taxon>Bacillota</taxon>
        <taxon>Clostridia</taxon>
        <taxon>Candidatus Alectryocaccomicrobium</taxon>
    </lineage>
</organism>
<sequence length="97" mass="11319">MPTRPKKKFLQPRFWGLICVLLIIGFSVALAVQYVRLRSQEATLANLESEQRRLMEEVDELSQTAEYMQTDEYIEQAARERLGMLMPDEIRYVPTAP</sequence>
<evidence type="ECO:0000256" key="1">
    <source>
        <dbReference type="SAM" id="Coils"/>
    </source>
</evidence>
<evidence type="ECO:0000313" key="3">
    <source>
        <dbReference type="Proteomes" id="UP000824140"/>
    </source>
</evidence>
<accession>A0A9D1G1H1</accession>
<dbReference type="Proteomes" id="UP000824140">
    <property type="component" value="Unassembled WGS sequence"/>
</dbReference>
<proteinExistence type="predicted"/>
<dbReference type="AlphaFoldDB" id="A0A9D1G1H1"/>
<comment type="caution">
    <text evidence="2">The sequence shown here is derived from an EMBL/GenBank/DDBJ whole genome shotgun (WGS) entry which is preliminary data.</text>
</comment>
<feature type="coiled-coil region" evidence="1">
    <location>
        <begin position="37"/>
        <end position="64"/>
    </location>
</feature>
<dbReference type="EMBL" id="DVJN01000136">
    <property type="protein sequence ID" value="HIS92720.1"/>
    <property type="molecule type" value="Genomic_DNA"/>
</dbReference>
<name>A0A9D1G1H1_9FIRM</name>